<evidence type="ECO:0000256" key="5">
    <source>
        <dbReference type="ARBA" id="ARBA00022842"/>
    </source>
</evidence>
<evidence type="ECO:0000313" key="11">
    <source>
        <dbReference type="EMBL" id="HIX46656.1"/>
    </source>
</evidence>
<accession>A0A9D1VTH3</accession>
<dbReference type="NCBIfam" id="TIGR00287">
    <property type="entry name" value="cas1"/>
    <property type="match status" value="1"/>
</dbReference>
<dbReference type="GO" id="GO:0004520">
    <property type="term" value="F:DNA endonuclease activity"/>
    <property type="evidence" value="ECO:0007669"/>
    <property type="project" value="InterPro"/>
</dbReference>
<dbReference type="Proteomes" id="UP000824249">
    <property type="component" value="Unassembled WGS sequence"/>
</dbReference>
<dbReference type="InterPro" id="IPR042206">
    <property type="entry name" value="CRISPR-assoc_Cas1_C"/>
</dbReference>
<dbReference type="InterPro" id="IPR050646">
    <property type="entry name" value="Cas1"/>
</dbReference>
<dbReference type="InterPro" id="IPR019856">
    <property type="entry name" value="CRISPR-assoc_Cas1_DVULG"/>
</dbReference>
<comment type="subunit">
    <text evidence="9 10">Homodimer, forms a heterotetramer with a Cas2 homodimer.</text>
</comment>
<dbReference type="GO" id="GO:0016787">
    <property type="term" value="F:hydrolase activity"/>
    <property type="evidence" value="ECO:0007669"/>
    <property type="project" value="UniProtKB-KW"/>
</dbReference>
<reference evidence="11" key="1">
    <citation type="journal article" date="2021" name="PeerJ">
        <title>Extensive microbial diversity within the chicken gut microbiome revealed by metagenomics and culture.</title>
        <authorList>
            <person name="Gilroy R."/>
            <person name="Ravi A."/>
            <person name="Getino M."/>
            <person name="Pursley I."/>
            <person name="Horton D.L."/>
            <person name="Alikhan N.F."/>
            <person name="Baker D."/>
            <person name="Gharbi K."/>
            <person name="Hall N."/>
            <person name="Watson M."/>
            <person name="Adriaenssens E.M."/>
            <person name="Foster-Nyarko E."/>
            <person name="Jarju S."/>
            <person name="Secka A."/>
            <person name="Antonio M."/>
            <person name="Oren A."/>
            <person name="Chaudhuri R.R."/>
            <person name="La Ragione R."/>
            <person name="Hildebrand F."/>
            <person name="Pallen M.J."/>
        </authorList>
    </citation>
    <scope>NUCLEOTIDE SEQUENCE</scope>
    <source>
        <strain evidence="11">26628</strain>
    </source>
</reference>
<reference evidence="11" key="2">
    <citation type="submission" date="2021-04" db="EMBL/GenBank/DDBJ databases">
        <authorList>
            <person name="Gilroy R."/>
        </authorList>
    </citation>
    <scope>NUCLEOTIDE SEQUENCE</scope>
    <source>
        <strain evidence="11">26628</strain>
    </source>
</reference>
<dbReference type="GO" id="GO:0043571">
    <property type="term" value="P:maintenance of CRISPR repeat elements"/>
    <property type="evidence" value="ECO:0007669"/>
    <property type="project" value="UniProtKB-UniRule"/>
</dbReference>
<dbReference type="NCBIfam" id="TIGR03640">
    <property type="entry name" value="cas1_DVULG"/>
    <property type="match status" value="1"/>
</dbReference>
<keyword evidence="1 10" id="KW-0540">Nuclease</keyword>
<keyword evidence="4 10" id="KW-0378">Hydrolase</keyword>
<proteinExistence type="inferred from homology"/>
<comment type="function">
    <text evidence="10">CRISPR (clustered regularly interspaced short palindromic repeat), is an adaptive immune system that provides protection against mobile genetic elements (viruses, transposable elements and conjugative plasmids). CRISPR clusters contain spacers, sequences complementary to antecedent mobile elements, and target invading nucleic acids. CRISPR clusters are transcribed and processed into CRISPR RNA (crRNA). Acts as a dsDNA endonuclease. Involved in the integration of spacer DNA into the CRISPR cassette.</text>
</comment>
<gene>
    <name evidence="11" type="primary">cas1c</name>
    <name evidence="10" type="synonym">cas1</name>
    <name evidence="11" type="ORF">H9737_03085</name>
</gene>
<dbReference type="EMBL" id="DXFD01000051">
    <property type="protein sequence ID" value="HIX46656.1"/>
    <property type="molecule type" value="Genomic_DNA"/>
</dbReference>
<keyword evidence="3 10" id="KW-0255">Endonuclease</keyword>
<comment type="similarity">
    <text evidence="10">Belongs to the CRISPR-associated endonuclease Cas1 family.</text>
</comment>
<dbReference type="PANTHER" id="PTHR34353">
    <property type="entry name" value="CRISPR-ASSOCIATED ENDONUCLEASE CAS1 1"/>
    <property type="match status" value="1"/>
</dbReference>
<dbReference type="GO" id="GO:0046872">
    <property type="term" value="F:metal ion binding"/>
    <property type="evidence" value="ECO:0007669"/>
    <property type="project" value="UniProtKB-UniRule"/>
</dbReference>
<evidence type="ECO:0000256" key="4">
    <source>
        <dbReference type="ARBA" id="ARBA00022801"/>
    </source>
</evidence>
<evidence type="ECO:0000256" key="8">
    <source>
        <dbReference type="ARBA" id="ARBA00023211"/>
    </source>
</evidence>
<dbReference type="GO" id="GO:0051607">
    <property type="term" value="P:defense response to virus"/>
    <property type="evidence" value="ECO:0007669"/>
    <property type="project" value="UniProtKB-UniRule"/>
</dbReference>
<dbReference type="Gene3D" id="3.100.10.20">
    <property type="entry name" value="CRISPR-associated endonuclease Cas1, N-terminal domain"/>
    <property type="match status" value="1"/>
</dbReference>
<feature type="binding site" evidence="10">
    <location>
        <position position="166"/>
    </location>
    <ligand>
        <name>Mn(2+)</name>
        <dbReference type="ChEBI" id="CHEBI:29035"/>
    </ligand>
</feature>
<protein>
    <recommendedName>
        <fullName evidence="10">CRISPR-associated endonuclease Cas1</fullName>
        <ecNumber evidence="10">3.1.-.-</ecNumber>
    </recommendedName>
</protein>
<evidence type="ECO:0000256" key="10">
    <source>
        <dbReference type="HAMAP-Rule" id="MF_01470"/>
    </source>
</evidence>
<dbReference type="InterPro" id="IPR042211">
    <property type="entry name" value="CRISPR-assoc_Cas1_N"/>
</dbReference>
<organism evidence="11 12">
    <name type="scientific">Candidatus Borkfalkia faecigallinarum</name>
    <dbReference type="NCBI Taxonomy" id="2838509"/>
    <lineage>
        <taxon>Bacteria</taxon>
        <taxon>Bacillati</taxon>
        <taxon>Bacillota</taxon>
        <taxon>Clostridia</taxon>
        <taxon>Christensenellales</taxon>
        <taxon>Christensenellaceae</taxon>
        <taxon>Candidatus Borkfalkia</taxon>
    </lineage>
</organism>
<evidence type="ECO:0000256" key="6">
    <source>
        <dbReference type="ARBA" id="ARBA00023118"/>
    </source>
</evidence>
<evidence type="ECO:0000256" key="3">
    <source>
        <dbReference type="ARBA" id="ARBA00022759"/>
    </source>
</evidence>
<dbReference type="InterPro" id="IPR002729">
    <property type="entry name" value="CRISPR-assoc_Cas1"/>
</dbReference>
<keyword evidence="7 10" id="KW-0238">DNA-binding</keyword>
<evidence type="ECO:0000256" key="7">
    <source>
        <dbReference type="ARBA" id="ARBA00023125"/>
    </source>
</evidence>
<feature type="binding site" evidence="10">
    <location>
        <position position="249"/>
    </location>
    <ligand>
        <name>Mn(2+)</name>
        <dbReference type="ChEBI" id="CHEBI:29035"/>
    </ligand>
</feature>
<name>A0A9D1VTH3_9FIRM</name>
<keyword evidence="5 10" id="KW-0460">Magnesium</keyword>
<comment type="caution">
    <text evidence="11">The sequence shown here is derived from an EMBL/GenBank/DDBJ whole genome shotgun (WGS) entry which is preliminary data.</text>
</comment>
<dbReference type="GO" id="GO:0003677">
    <property type="term" value="F:DNA binding"/>
    <property type="evidence" value="ECO:0007669"/>
    <property type="project" value="UniProtKB-KW"/>
</dbReference>
<comment type="cofactor">
    <cofactor evidence="10">
        <name>Mg(2+)</name>
        <dbReference type="ChEBI" id="CHEBI:18420"/>
    </cofactor>
    <cofactor evidence="10">
        <name>Mn(2+)</name>
        <dbReference type="ChEBI" id="CHEBI:29035"/>
    </cofactor>
</comment>
<sequence>MRKLLNTLYVTREEGYLSLDGENVVLTEAGKELVRLPFTNLESIFCFNYPGCSPALMGKCAKESVGLCFLSPSGRFLARVTGETKGNVFLRRQQLERFGDAAVQIGTVRAILSAKLKNTRSLLLRSRRDHPETDADGALTHCMEILSADLEKIGRAEDMDVLRGLEGEGAKAYFFVFDRLFVQQREEFRLFARTKRPPLDRTNAVLSFLYTVCTNDIASALECVGLDPYIGVFHTLRPGRVSLASDLMEEFRSSVERLVIGAVNRKILQKEDFEEQVGGAVLLNEEGRKKAITLWQNKKREVATHPFLKERVQFGLFPYIQANLLAKFVRGELSFYPALKVE</sequence>
<dbReference type="AlphaFoldDB" id="A0A9D1VTH3"/>
<dbReference type="EC" id="3.1.-.-" evidence="10"/>
<evidence type="ECO:0000313" key="12">
    <source>
        <dbReference type="Proteomes" id="UP000824249"/>
    </source>
</evidence>
<keyword evidence="6 10" id="KW-0051">Antiviral defense</keyword>
<keyword evidence="8 10" id="KW-0464">Manganese</keyword>
<evidence type="ECO:0000256" key="1">
    <source>
        <dbReference type="ARBA" id="ARBA00022722"/>
    </source>
</evidence>
<evidence type="ECO:0000256" key="9">
    <source>
        <dbReference type="ARBA" id="ARBA00038592"/>
    </source>
</evidence>
<evidence type="ECO:0000256" key="2">
    <source>
        <dbReference type="ARBA" id="ARBA00022723"/>
    </source>
</evidence>
<dbReference type="PANTHER" id="PTHR34353:SF2">
    <property type="entry name" value="CRISPR-ASSOCIATED ENDONUCLEASE CAS1 1"/>
    <property type="match status" value="1"/>
</dbReference>
<dbReference type="Pfam" id="PF01867">
    <property type="entry name" value="Cas_Cas1"/>
    <property type="match status" value="1"/>
</dbReference>
<dbReference type="Gene3D" id="1.20.120.920">
    <property type="entry name" value="CRISPR-associated endonuclease Cas1, C-terminal domain"/>
    <property type="match status" value="1"/>
</dbReference>
<feature type="binding site" evidence="10">
    <location>
        <position position="234"/>
    </location>
    <ligand>
        <name>Mn(2+)</name>
        <dbReference type="ChEBI" id="CHEBI:29035"/>
    </ligand>
</feature>
<keyword evidence="2 10" id="KW-0479">Metal-binding</keyword>
<dbReference type="HAMAP" id="MF_01470">
    <property type="entry name" value="Cas1"/>
    <property type="match status" value="1"/>
</dbReference>